<name>A0A3S5FCP7_9PLAT</name>
<evidence type="ECO:0008006" key="5">
    <source>
        <dbReference type="Google" id="ProtNLM"/>
    </source>
</evidence>
<feature type="region of interest" description="Disordered" evidence="1">
    <location>
        <begin position="57"/>
        <end position="82"/>
    </location>
</feature>
<feature type="compositionally biased region" description="Low complexity" evidence="1">
    <location>
        <begin position="65"/>
        <end position="77"/>
    </location>
</feature>
<dbReference type="EMBL" id="CAAALY010019397">
    <property type="protein sequence ID" value="VEL13922.1"/>
    <property type="molecule type" value="Genomic_DNA"/>
</dbReference>
<feature type="signal peptide" evidence="2">
    <location>
        <begin position="1"/>
        <end position="20"/>
    </location>
</feature>
<keyword evidence="4" id="KW-1185">Reference proteome</keyword>
<accession>A0A3S5FCP7</accession>
<reference evidence="3" key="1">
    <citation type="submission" date="2018-11" db="EMBL/GenBank/DDBJ databases">
        <authorList>
            <consortium name="Pathogen Informatics"/>
        </authorList>
    </citation>
    <scope>NUCLEOTIDE SEQUENCE</scope>
</reference>
<proteinExistence type="predicted"/>
<dbReference type="Proteomes" id="UP000784294">
    <property type="component" value="Unassembled WGS sequence"/>
</dbReference>
<keyword evidence="2" id="KW-0732">Signal</keyword>
<comment type="caution">
    <text evidence="3">The sequence shown here is derived from an EMBL/GenBank/DDBJ whole genome shotgun (WGS) entry which is preliminary data.</text>
</comment>
<evidence type="ECO:0000256" key="1">
    <source>
        <dbReference type="SAM" id="MobiDB-lite"/>
    </source>
</evidence>
<feature type="chain" id="PRO_5018737932" description="Secreted protein" evidence="2">
    <location>
        <begin position="21"/>
        <end position="141"/>
    </location>
</feature>
<dbReference type="AlphaFoldDB" id="A0A3S5FCP7"/>
<evidence type="ECO:0000256" key="2">
    <source>
        <dbReference type="SAM" id="SignalP"/>
    </source>
</evidence>
<sequence length="141" mass="14934">MVSKYLQLLTLLLGIPKSLNRASFGTSAQSALPSQRNGCLANGCAALLDSSYRELDEPSTQAWQRSSSGSSTPTSRTLASSRPGVCCIPVPLCQVIRPLGCTDKPRKMGGKRKSPRSVVCLQASRACTDMGTCNRLSSLVA</sequence>
<evidence type="ECO:0000313" key="3">
    <source>
        <dbReference type="EMBL" id="VEL13922.1"/>
    </source>
</evidence>
<protein>
    <recommendedName>
        <fullName evidence="5">Secreted protein</fullName>
    </recommendedName>
</protein>
<gene>
    <name evidence="3" type="ORF">PXEA_LOCUS7362</name>
</gene>
<evidence type="ECO:0000313" key="4">
    <source>
        <dbReference type="Proteomes" id="UP000784294"/>
    </source>
</evidence>
<organism evidence="3 4">
    <name type="scientific">Protopolystoma xenopodis</name>
    <dbReference type="NCBI Taxonomy" id="117903"/>
    <lineage>
        <taxon>Eukaryota</taxon>
        <taxon>Metazoa</taxon>
        <taxon>Spiralia</taxon>
        <taxon>Lophotrochozoa</taxon>
        <taxon>Platyhelminthes</taxon>
        <taxon>Monogenea</taxon>
        <taxon>Polyopisthocotylea</taxon>
        <taxon>Polystomatidea</taxon>
        <taxon>Polystomatidae</taxon>
        <taxon>Protopolystoma</taxon>
    </lineage>
</organism>